<organism evidence="13 14">
    <name type="scientific">Thiomicrorhabdus sediminis</name>
    <dbReference type="NCBI Taxonomy" id="2580412"/>
    <lineage>
        <taxon>Bacteria</taxon>
        <taxon>Pseudomonadati</taxon>
        <taxon>Pseudomonadota</taxon>
        <taxon>Gammaproteobacteria</taxon>
        <taxon>Thiotrichales</taxon>
        <taxon>Piscirickettsiaceae</taxon>
        <taxon>Thiomicrorhabdus</taxon>
    </lineage>
</organism>
<dbReference type="InterPro" id="IPR037066">
    <property type="entry name" value="Plug_dom_sf"/>
</dbReference>
<feature type="signal peptide" evidence="10">
    <location>
        <begin position="1"/>
        <end position="20"/>
    </location>
</feature>
<evidence type="ECO:0000313" key="14">
    <source>
        <dbReference type="Proteomes" id="UP000304864"/>
    </source>
</evidence>
<dbReference type="PANTHER" id="PTHR30442:SF0">
    <property type="entry name" value="FE(3+) DICITRATE TRANSPORT PROTEIN FECA"/>
    <property type="match status" value="1"/>
</dbReference>
<dbReference type="Gene3D" id="2.40.170.20">
    <property type="entry name" value="TonB-dependent receptor, beta-barrel domain"/>
    <property type="match status" value="1"/>
</dbReference>
<dbReference type="InterPro" id="IPR012910">
    <property type="entry name" value="Plug_dom"/>
</dbReference>
<dbReference type="Pfam" id="PF00593">
    <property type="entry name" value="TonB_dep_Rec_b-barrel"/>
    <property type="match status" value="1"/>
</dbReference>
<dbReference type="GO" id="GO:0009279">
    <property type="term" value="C:cell outer membrane"/>
    <property type="evidence" value="ECO:0007669"/>
    <property type="project" value="UniProtKB-SubCell"/>
</dbReference>
<feature type="domain" description="TonB-dependent receptor-like beta-barrel" evidence="11">
    <location>
        <begin position="218"/>
        <end position="679"/>
    </location>
</feature>
<evidence type="ECO:0000256" key="3">
    <source>
        <dbReference type="ARBA" id="ARBA00022452"/>
    </source>
</evidence>
<keyword evidence="10" id="KW-0732">Signal</keyword>
<dbReference type="PANTHER" id="PTHR30442">
    <property type="entry name" value="IRON III DICITRATE TRANSPORT PROTEIN FECA"/>
    <property type="match status" value="1"/>
</dbReference>
<proteinExistence type="inferred from homology"/>
<evidence type="ECO:0000256" key="1">
    <source>
        <dbReference type="ARBA" id="ARBA00004571"/>
    </source>
</evidence>
<evidence type="ECO:0000256" key="7">
    <source>
        <dbReference type="ARBA" id="ARBA00023237"/>
    </source>
</evidence>
<dbReference type="PROSITE" id="PS52016">
    <property type="entry name" value="TONB_DEPENDENT_REC_3"/>
    <property type="match status" value="1"/>
</dbReference>
<dbReference type="GO" id="GO:0033214">
    <property type="term" value="P:siderophore-iron import into cell"/>
    <property type="evidence" value="ECO:0007669"/>
    <property type="project" value="TreeGrafter"/>
</dbReference>
<evidence type="ECO:0000256" key="4">
    <source>
        <dbReference type="ARBA" id="ARBA00022692"/>
    </source>
</evidence>
<keyword evidence="3 8" id="KW-1134">Transmembrane beta strand</keyword>
<keyword evidence="4 8" id="KW-0812">Transmembrane</keyword>
<evidence type="ECO:0000259" key="11">
    <source>
        <dbReference type="Pfam" id="PF00593"/>
    </source>
</evidence>
<accession>A0A4P9K4P4</accession>
<evidence type="ECO:0000256" key="6">
    <source>
        <dbReference type="ARBA" id="ARBA00023136"/>
    </source>
</evidence>
<dbReference type="InterPro" id="IPR036942">
    <property type="entry name" value="Beta-barrel_TonB_sf"/>
</dbReference>
<keyword evidence="6 8" id="KW-0472">Membrane</keyword>
<dbReference type="Gene3D" id="2.170.130.10">
    <property type="entry name" value="TonB-dependent receptor, plug domain"/>
    <property type="match status" value="1"/>
</dbReference>
<dbReference type="RefSeq" id="WP_138564321.1">
    <property type="nucleotide sequence ID" value="NZ_CP040602.1"/>
</dbReference>
<dbReference type="InterPro" id="IPR039426">
    <property type="entry name" value="TonB-dep_rcpt-like"/>
</dbReference>
<keyword evidence="5 9" id="KW-0798">TonB box</keyword>
<evidence type="ECO:0000313" key="13">
    <source>
        <dbReference type="EMBL" id="QCU89701.1"/>
    </source>
</evidence>
<feature type="chain" id="PRO_5020639291" evidence="10">
    <location>
        <begin position="21"/>
        <end position="710"/>
    </location>
</feature>
<protein>
    <submittedName>
        <fullName evidence="13">TonB-dependent receptor</fullName>
    </submittedName>
</protein>
<evidence type="ECO:0000256" key="8">
    <source>
        <dbReference type="PROSITE-ProRule" id="PRU01360"/>
    </source>
</evidence>
<dbReference type="EMBL" id="CP040602">
    <property type="protein sequence ID" value="QCU89701.1"/>
    <property type="molecule type" value="Genomic_DNA"/>
</dbReference>
<dbReference type="InterPro" id="IPR000531">
    <property type="entry name" value="Beta-barrel_TonB"/>
</dbReference>
<evidence type="ECO:0000256" key="9">
    <source>
        <dbReference type="RuleBase" id="RU003357"/>
    </source>
</evidence>
<sequence length="710" mass="77685">MFRRSLIASAILSAALPCYASSEEKQTIGAIEIIGDQEKAQQLPGSGSVVSQHQLEEEVVTDINQALKTVPGVYIQEEDGSGLRPNIGIRSASSERSEKITLMEDGILIAPAPYSNPAAYYFPTAMRMSAIEVLKGAPLLRYGPQTTGGIVNLISTPIPEKTSGELTTTVDQNGSTDTHIHYGGTNQSWLWQLETVQRNNNGFKDIDRSNNDTGFSISDYVAKLGWQDDNQKLLFKAQASTETSNETYLGLTDADFAKDANRRYGLSSIDQMKNDHQGLSLTHSKTWSPNVFSTATIYKNTFNRDWFKLSGGASLIDSANGGDANAQGILDGSIDTTNLNYKHNNRSYLSQGMQVALDIIAEDHLLNIGARLHEDEMDRFQPTDIYNQVNGSLVYQSTTQPTGSNNRIETAKAASLWIADDWQMNDRLNLNLALRYEDINSQRVQYADANRTTVDSRKSNNTSIFLPGASLTYEMTQSLQVLAGYHHGFSPLGGGASANEKPETSHNWEAGIRYKGDDLFVEAIAFYSDFSNKTENCSLASPCSNGATSGTFVTGNAEVAGLEVQAGKTYNQENYQVPVQLAYTFTEATIKDNNAVSGLNAGDKLKSIPANTLSLRAGIEHNSGWDNYAVVKYTDKMCSVTGCNSNSNAFDETDALLTVDWISHYPVARSTEIFAKAENIFNEQRIVARTPDGARPNKPLTLTVGLNHKF</sequence>
<evidence type="ECO:0000256" key="10">
    <source>
        <dbReference type="SAM" id="SignalP"/>
    </source>
</evidence>
<comment type="similarity">
    <text evidence="8 9">Belongs to the TonB-dependent receptor family.</text>
</comment>
<reference evidence="13 14" key="1">
    <citation type="submission" date="2019-05" db="EMBL/GenBank/DDBJ databases">
        <title>Thiomicrorhabdus sediminis sp. nov, a novel sulfur-oxidizing bacterium isolated from coastal sediment.</title>
        <authorList>
            <person name="Liu X."/>
        </authorList>
    </citation>
    <scope>NUCLEOTIDE SEQUENCE [LARGE SCALE GENOMIC DNA]</scope>
    <source>
        <strain evidence="13 14">G1</strain>
    </source>
</reference>
<keyword evidence="13" id="KW-0675">Receptor</keyword>
<keyword evidence="14" id="KW-1185">Reference proteome</keyword>
<gene>
    <name evidence="13" type="ORF">FE785_03130</name>
</gene>
<evidence type="ECO:0000256" key="5">
    <source>
        <dbReference type="ARBA" id="ARBA00023077"/>
    </source>
</evidence>
<dbReference type="AlphaFoldDB" id="A0A4P9K4P4"/>
<evidence type="ECO:0000256" key="2">
    <source>
        <dbReference type="ARBA" id="ARBA00022448"/>
    </source>
</evidence>
<feature type="domain" description="TonB-dependent receptor plug" evidence="12">
    <location>
        <begin position="40"/>
        <end position="150"/>
    </location>
</feature>
<keyword evidence="2 8" id="KW-0813">Transport</keyword>
<dbReference type="OrthoDB" id="9760494at2"/>
<evidence type="ECO:0000259" key="12">
    <source>
        <dbReference type="Pfam" id="PF07715"/>
    </source>
</evidence>
<keyword evidence="7 8" id="KW-0998">Cell outer membrane</keyword>
<name>A0A4P9K4P4_9GAMM</name>
<dbReference type="Pfam" id="PF07715">
    <property type="entry name" value="Plug"/>
    <property type="match status" value="1"/>
</dbReference>
<dbReference type="KEGG" id="thig:FE785_03130"/>
<comment type="subcellular location">
    <subcellularLocation>
        <location evidence="1 8">Cell outer membrane</location>
        <topology evidence="1 8">Multi-pass membrane protein</topology>
    </subcellularLocation>
</comment>
<dbReference type="SUPFAM" id="SSF56935">
    <property type="entry name" value="Porins"/>
    <property type="match status" value="1"/>
</dbReference>
<dbReference type="Proteomes" id="UP000304864">
    <property type="component" value="Chromosome"/>
</dbReference>